<name>A0A175R3F6_9HYPH</name>
<dbReference type="Proteomes" id="UP000078272">
    <property type="component" value="Unassembled WGS sequence"/>
</dbReference>
<dbReference type="InterPro" id="IPR054613">
    <property type="entry name" value="Peptidase_S78_dom"/>
</dbReference>
<dbReference type="EMBL" id="LDPZ01000065">
    <property type="protein sequence ID" value="KTQ85229.1"/>
    <property type="molecule type" value="Genomic_DNA"/>
</dbReference>
<dbReference type="NCBIfam" id="TIGR01543">
    <property type="entry name" value="proheadase_HK97"/>
    <property type="match status" value="1"/>
</dbReference>
<evidence type="ECO:0000256" key="4">
    <source>
        <dbReference type="SAM" id="MobiDB-lite"/>
    </source>
</evidence>
<evidence type="ECO:0000256" key="3">
    <source>
        <dbReference type="ARBA" id="ARBA00022801"/>
    </source>
</evidence>
<comment type="caution">
    <text evidence="6">The sequence shown here is derived from an EMBL/GenBank/DDBJ whole genome shotgun (WGS) entry which is preliminary data.</text>
</comment>
<dbReference type="InterPro" id="IPR006433">
    <property type="entry name" value="Prohead_protease"/>
</dbReference>
<evidence type="ECO:0000256" key="2">
    <source>
        <dbReference type="ARBA" id="ARBA00022670"/>
    </source>
</evidence>
<evidence type="ECO:0000256" key="1">
    <source>
        <dbReference type="ARBA" id="ARBA00022612"/>
    </source>
</evidence>
<dbReference type="Pfam" id="PF04586">
    <property type="entry name" value="Peptidase_S78"/>
    <property type="match status" value="1"/>
</dbReference>
<evidence type="ECO:0000259" key="5">
    <source>
        <dbReference type="Pfam" id="PF04586"/>
    </source>
</evidence>
<reference evidence="6 7" key="1">
    <citation type="journal article" date="2016" name="Front. Microbiol.">
        <title>Genomic Resource of Rice Seed Associated Bacteria.</title>
        <authorList>
            <person name="Midha S."/>
            <person name="Bansal K."/>
            <person name="Sharma S."/>
            <person name="Kumar N."/>
            <person name="Patil P.P."/>
            <person name="Chaudhry V."/>
            <person name="Patil P.B."/>
        </authorList>
    </citation>
    <scope>NUCLEOTIDE SEQUENCE [LARGE SCALE GENOMIC DNA]</scope>
    <source>
        <strain evidence="6 7">NS226</strain>
    </source>
</reference>
<dbReference type="SUPFAM" id="SSF50789">
    <property type="entry name" value="Herpes virus serine proteinase, assemblin"/>
    <property type="match status" value="1"/>
</dbReference>
<feature type="domain" description="Prohead serine protease" evidence="5">
    <location>
        <begin position="44"/>
        <end position="175"/>
    </location>
</feature>
<organism evidence="6 7">
    <name type="scientific">Aureimonas ureilytica</name>
    <dbReference type="NCBI Taxonomy" id="401562"/>
    <lineage>
        <taxon>Bacteria</taxon>
        <taxon>Pseudomonadati</taxon>
        <taxon>Pseudomonadota</taxon>
        <taxon>Alphaproteobacteria</taxon>
        <taxon>Hyphomicrobiales</taxon>
        <taxon>Aurantimonadaceae</taxon>
        <taxon>Aureimonas</taxon>
    </lineage>
</organism>
<keyword evidence="3" id="KW-0378">Hydrolase</keyword>
<feature type="region of interest" description="Disordered" evidence="4">
    <location>
        <begin position="1"/>
        <end position="25"/>
    </location>
</feature>
<proteinExistence type="predicted"/>
<evidence type="ECO:0000313" key="6">
    <source>
        <dbReference type="EMBL" id="KTQ85229.1"/>
    </source>
</evidence>
<keyword evidence="1" id="KW-1188">Viral release from host cell</keyword>
<dbReference type="GO" id="GO:0008233">
    <property type="term" value="F:peptidase activity"/>
    <property type="evidence" value="ECO:0007669"/>
    <property type="project" value="UniProtKB-KW"/>
</dbReference>
<sequence>MGARRAPALRRRPDGRRRAARGRRVRSVPTIRRGAPGDNRPAGFVSGYASIFERTDLSGDRIRAGAFARALRERGPGGIRMLWQHDPAQPIGVWTKLVEDARGLYAEGHLALDTAQGRDAFALLRQEALDGLSIGFRARRSRPLREGGARRLLLDIDLLEISIVTFPMQEAARVREARGDLLPRFADAARRIAEATLSASLKEIPCRR</sequence>
<gene>
    <name evidence="6" type="ORF">NS226_20575</name>
</gene>
<protein>
    <submittedName>
        <fullName evidence="6">Phage prohead protein</fullName>
    </submittedName>
</protein>
<dbReference type="AlphaFoldDB" id="A0A175R3F6"/>
<keyword evidence="2" id="KW-0645">Protease</keyword>
<dbReference type="PATRIC" id="fig|401562.3.peg.4547"/>
<feature type="compositionally biased region" description="Basic residues" evidence="4">
    <location>
        <begin position="7"/>
        <end position="25"/>
    </location>
</feature>
<accession>A0A175R3F6</accession>
<evidence type="ECO:0000313" key="7">
    <source>
        <dbReference type="Proteomes" id="UP000078272"/>
    </source>
</evidence>
<dbReference type="STRING" id="401562.NS365_13060"/>
<dbReference type="GO" id="GO:0006508">
    <property type="term" value="P:proteolysis"/>
    <property type="evidence" value="ECO:0007669"/>
    <property type="project" value="UniProtKB-KW"/>
</dbReference>